<name>A0A9D1H0J7_9FIRM</name>
<feature type="binding site" evidence="5">
    <location>
        <begin position="88"/>
        <end position="90"/>
    </location>
    <ligand>
        <name>biotin</name>
        <dbReference type="ChEBI" id="CHEBI:57586"/>
    </ligand>
</feature>
<evidence type="ECO:0000256" key="2">
    <source>
        <dbReference type="ARBA" id="ARBA00022741"/>
    </source>
</evidence>
<proteinExistence type="inferred from homology"/>
<keyword evidence="5" id="KW-0804">Transcription</keyword>
<dbReference type="PANTHER" id="PTHR12835:SF5">
    <property type="entry name" value="BIOTIN--PROTEIN LIGASE"/>
    <property type="match status" value="1"/>
</dbReference>
<dbReference type="Pfam" id="PF08279">
    <property type="entry name" value="HTH_11"/>
    <property type="match status" value="1"/>
</dbReference>
<feature type="binding site" evidence="5">
    <location>
        <begin position="114"/>
        <end position="116"/>
    </location>
    <ligand>
        <name>biotin</name>
        <dbReference type="ChEBI" id="CHEBI:57586"/>
    </ligand>
</feature>
<keyword evidence="5" id="KW-0238">DNA-binding</keyword>
<dbReference type="GO" id="GO:0006355">
    <property type="term" value="P:regulation of DNA-templated transcription"/>
    <property type="evidence" value="ECO:0007669"/>
    <property type="project" value="UniProtKB-UniRule"/>
</dbReference>
<comment type="similarity">
    <text evidence="5">Belongs to the biotin--protein ligase family.</text>
</comment>
<dbReference type="InterPro" id="IPR036388">
    <property type="entry name" value="WH-like_DNA-bd_sf"/>
</dbReference>
<dbReference type="SUPFAM" id="SSF50037">
    <property type="entry name" value="C-terminal domain of transcriptional repressors"/>
    <property type="match status" value="1"/>
</dbReference>
<keyword evidence="3 5" id="KW-0067">ATP-binding</keyword>
<dbReference type="GO" id="GO:0003677">
    <property type="term" value="F:DNA binding"/>
    <property type="evidence" value="ECO:0007669"/>
    <property type="project" value="UniProtKB-UniRule"/>
</dbReference>
<dbReference type="InterPro" id="IPR004408">
    <property type="entry name" value="Biotin_CoA_COase_ligase"/>
</dbReference>
<gene>
    <name evidence="5" type="primary">birA</name>
    <name evidence="7" type="ORF">IAA60_00285</name>
</gene>
<accession>A0A9D1H0J7</accession>
<keyword evidence="2 5" id="KW-0547">Nucleotide-binding</keyword>
<dbReference type="InterPro" id="IPR008988">
    <property type="entry name" value="Transcriptional_repressor_C"/>
</dbReference>
<dbReference type="AlphaFoldDB" id="A0A9D1H0J7"/>
<dbReference type="EMBL" id="DVLU01000003">
    <property type="protein sequence ID" value="HIT84322.1"/>
    <property type="molecule type" value="Genomic_DNA"/>
</dbReference>
<dbReference type="Pfam" id="PF02237">
    <property type="entry name" value="BPL_C"/>
    <property type="match status" value="1"/>
</dbReference>
<keyword evidence="5" id="KW-0678">Repressor</keyword>
<dbReference type="InterPro" id="IPR013196">
    <property type="entry name" value="HTH_11"/>
</dbReference>
<reference evidence="7" key="2">
    <citation type="journal article" date="2021" name="PeerJ">
        <title>Extensive microbial diversity within the chicken gut microbiome revealed by metagenomics and culture.</title>
        <authorList>
            <person name="Gilroy R."/>
            <person name="Ravi A."/>
            <person name="Getino M."/>
            <person name="Pursley I."/>
            <person name="Horton D.L."/>
            <person name="Alikhan N.F."/>
            <person name="Baker D."/>
            <person name="Gharbi K."/>
            <person name="Hall N."/>
            <person name="Watson M."/>
            <person name="Adriaenssens E.M."/>
            <person name="Foster-Nyarko E."/>
            <person name="Jarju S."/>
            <person name="Secka A."/>
            <person name="Antonio M."/>
            <person name="Oren A."/>
            <person name="Chaudhuri R.R."/>
            <person name="La Ragione R."/>
            <person name="Hildebrand F."/>
            <person name="Pallen M.J."/>
        </authorList>
    </citation>
    <scope>NUCLEOTIDE SEQUENCE</scope>
    <source>
        <strain evidence="7">CHK181-108</strain>
    </source>
</reference>
<dbReference type="SUPFAM" id="SSF55681">
    <property type="entry name" value="Class II aaRS and biotin synthetases"/>
    <property type="match status" value="1"/>
</dbReference>
<feature type="domain" description="BPL/LPL catalytic" evidence="6">
    <location>
        <begin position="65"/>
        <end position="247"/>
    </location>
</feature>
<dbReference type="CDD" id="cd16442">
    <property type="entry name" value="BPL"/>
    <property type="match status" value="1"/>
</dbReference>
<dbReference type="InterPro" id="IPR030855">
    <property type="entry name" value="Bifunct_BirA"/>
</dbReference>
<feature type="binding site" evidence="5">
    <location>
        <position position="110"/>
    </location>
    <ligand>
        <name>biotin</name>
        <dbReference type="ChEBI" id="CHEBI:57586"/>
    </ligand>
</feature>
<dbReference type="Gene3D" id="1.10.10.10">
    <property type="entry name" value="Winged helix-like DNA-binding domain superfamily/Winged helix DNA-binding domain"/>
    <property type="match status" value="1"/>
</dbReference>
<dbReference type="CDD" id="cd00090">
    <property type="entry name" value="HTH_ARSR"/>
    <property type="match status" value="1"/>
</dbReference>
<comment type="catalytic activity">
    <reaction evidence="5">
        <text>biotin + L-lysyl-[protein] + ATP = N(6)-biotinyl-L-lysyl-[protein] + AMP + diphosphate + H(+)</text>
        <dbReference type="Rhea" id="RHEA:11756"/>
        <dbReference type="Rhea" id="RHEA-COMP:9752"/>
        <dbReference type="Rhea" id="RHEA-COMP:10505"/>
        <dbReference type="ChEBI" id="CHEBI:15378"/>
        <dbReference type="ChEBI" id="CHEBI:29969"/>
        <dbReference type="ChEBI" id="CHEBI:30616"/>
        <dbReference type="ChEBI" id="CHEBI:33019"/>
        <dbReference type="ChEBI" id="CHEBI:57586"/>
        <dbReference type="ChEBI" id="CHEBI:83144"/>
        <dbReference type="ChEBI" id="CHEBI:456215"/>
        <dbReference type="EC" id="6.3.4.15"/>
    </reaction>
</comment>
<organism evidence="7 8">
    <name type="scientific">Candidatus Ornithomonoglobus intestinigallinarum</name>
    <dbReference type="NCBI Taxonomy" id="2840894"/>
    <lineage>
        <taxon>Bacteria</taxon>
        <taxon>Bacillati</taxon>
        <taxon>Bacillota</taxon>
        <taxon>Clostridia</taxon>
        <taxon>Candidatus Ornithomonoglobus</taxon>
    </lineage>
</organism>
<dbReference type="Pfam" id="PF03099">
    <property type="entry name" value="BPL_LplA_LipB"/>
    <property type="match status" value="1"/>
</dbReference>
<dbReference type="InterPro" id="IPR004143">
    <property type="entry name" value="BPL_LPL_catalytic"/>
</dbReference>
<evidence type="ECO:0000256" key="1">
    <source>
        <dbReference type="ARBA" id="ARBA00022598"/>
    </source>
</evidence>
<evidence type="ECO:0000256" key="3">
    <source>
        <dbReference type="ARBA" id="ARBA00022840"/>
    </source>
</evidence>
<dbReference type="Gene3D" id="2.30.30.100">
    <property type="match status" value="1"/>
</dbReference>
<sequence>MRQKILDILRSSDGYVSGEEISRRLSISRTAVWKHINALRSGGCEISSVTNKGYRLERGDILAPDEIRRFLKTKLIGSNIVCLAETDSTNNECKRQPQLSDGTVIAAERQSNGRGRRGNAWISPNGGAWFSILLKPAISPRYVSGITLAAGLAVCRAIGCGAKIKYPNDIVIGTKKVCGILTELSAEENEVNYVVCGIGVNISQTEFPGQLSERATSVLAETGENVDRTEMIARILNEFEPLYYEFLQSGAEGYIDEYRRHCVTIGSEVTAAYGGKSIRGVCTGVNADGSIDIKTEEGTVNINSGEVSVRGIYGYV</sequence>
<evidence type="ECO:0000256" key="4">
    <source>
        <dbReference type="ARBA" id="ARBA00023267"/>
    </source>
</evidence>
<dbReference type="InterPro" id="IPR003142">
    <property type="entry name" value="BPL_C"/>
</dbReference>
<dbReference type="InterPro" id="IPR045864">
    <property type="entry name" value="aa-tRNA-synth_II/BPL/LPL"/>
</dbReference>
<dbReference type="GO" id="GO:0016740">
    <property type="term" value="F:transferase activity"/>
    <property type="evidence" value="ECO:0007669"/>
    <property type="project" value="UniProtKB-ARBA"/>
</dbReference>
<reference evidence="7" key="1">
    <citation type="submission" date="2020-10" db="EMBL/GenBank/DDBJ databases">
        <authorList>
            <person name="Gilroy R."/>
        </authorList>
    </citation>
    <scope>NUCLEOTIDE SEQUENCE</scope>
    <source>
        <strain evidence="7">CHK181-108</strain>
    </source>
</reference>
<evidence type="ECO:0000313" key="7">
    <source>
        <dbReference type="EMBL" id="HIT84322.1"/>
    </source>
</evidence>
<comment type="caution">
    <text evidence="7">The sequence shown here is derived from an EMBL/GenBank/DDBJ whole genome shotgun (WGS) entry which is preliminary data.</text>
</comment>
<dbReference type="HAMAP" id="MF_00978">
    <property type="entry name" value="Bifunct_BirA"/>
    <property type="match status" value="1"/>
</dbReference>
<dbReference type="GO" id="GO:0009249">
    <property type="term" value="P:protein lipoylation"/>
    <property type="evidence" value="ECO:0007669"/>
    <property type="project" value="UniProtKB-ARBA"/>
</dbReference>
<dbReference type="Gene3D" id="3.30.930.10">
    <property type="entry name" value="Bira Bifunctional Protein, Domain 2"/>
    <property type="match status" value="1"/>
</dbReference>
<dbReference type="InterPro" id="IPR036390">
    <property type="entry name" value="WH_DNA-bd_sf"/>
</dbReference>
<keyword evidence="1 5" id="KW-0436">Ligase</keyword>
<keyword evidence="4 5" id="KW-0092">Biotin</keyword>
<keyword evidence="5" id="KW-0805">Transcription regulation</keyword>
<dbReference type="Proteomes" id="UP000824165">
    <property type="component" value="Unassembled WGS sequence"/>
</dbReference>
<evidence type="ECO:0000259" key="6">
    <source>
        <dbReference type="PROSITE" id="PS51733"/>
    </source>
</evidence>
<comment type="function">
    <text evidence="5">Acts both as a biotin--[acetyl-CoA-carboxylase] ligase and a repressor.</text>
</comment>
<dbReference type="PANTHER" id="PTHR12835">
    <property type="entry name" value="BIOTIN PROTEIN LIGASE"/>
    <property type="match status" value="1"/>
</dbReference>
<protein>
    <recommendedName>
        <fullName evidence="5">Bifunctional ligase/repressor BirA</fullName>
    </recommendedName>
    <alternativeName>
        <fullName evidence="5">Biotin--[acetyl-CoA-carboxylase] ligase</fullName>
        <ecNumber evidence="5">6.3.4.15</ecNumber>
    </alternativeName>
    <alternativeName>
        <fullName evidence="5">Biotin--protein ligase</fullName>
    </alternativeName>
    <alternativeName>
        <fullName evidence="5">Biotin-[acetyl-CoA carboxylase] synthetase</fullName>
    </alternativeName>
</protein>
<dbReference type="GO" id="GO:0005737">
    <property type="term" value="C:cytoplasm"/>
    <property type="evidence" value="ECO:0007669"/>
    <property type="project" value="TreeGrafter"/>
</dbReference>
<dbReference type="EC" id="6.3.4.15" evidence="5"/>
<dbReference type="PROSITE" id="PS51733">
    <property type="entry name" value="BPL_LPL_CATALYTIC"/>
    <property type="match status" value="1"/>
</dbReference>
<evidence type="ECO:0000256" key="5">
    <source>
        <dbReference type="HAMAP-Rule" id="MF_00978"/>
    </source>
</evidence>
<dbReference type="SUPFAM" id="SSF46785">
    <property type="entry name" value="Winged helix' DNA-binding domain"/>
    <property type="match status" value="1"/>
</dbReference>
<feature type="binding site" evidence="5">
    <location>
        <position position="176"/>
    </location>
    <ligand>
        <name>biotin</name>
        <dbReference type="ChEBI" id="CHEBI:57586"/>
    </ligand>
</feature>
<evidence type="ECO:0000313" key="8">
    <source>
        <dbReference type="Proteomes" id="UP000824165"/>
    </source>
</evidence>
<dbReference type="GO" id="GO:0005524">
    <property type="term" value="F:ATP binding"/>
    <property type="evidence" value="ECO:0007669"/>
    <property type="project" value="UniProtKB-UniRule"/>
</dbReference>
<dbReference type="NCBIfam" id="TIGR00121">
    <property type="entry name" value="birA_ligase"/>
    <property type="match status" value="1"/>
</dbReference>
<dbReference type="GO" id="GO:0004077">
    <property type="term" value="F:biotin--[biotin carboxyl-carrier protein] ligase activity"/>
    <property type="evidence" value="ECO:0007669"/>
    <property type="project" value="UniProtKB-UniRule"/>
</dbReference>
<dbReference type="InterPro" id="IPR011991">
    <property type="entry name" value="ArsR-like_HTH"/>
</dbReference>
<feature type="DNA-binding region" description="H-T-H motif" evidence="5">
    <location>
        <begin position="18"/>
        <end position="37"/>
    </location>
</feature>